<protein>
    <submittedName>
        <fullName evidence="5">Hydroxypyruvate isomerase</fullName>
        <ecNumber evidence="5">5.3.1.22</ecNumber>
    </submittedName>
</protein>
<dbReference type="InterPro" id="IPR026040">
    <property type="entry name" value="HyI-like"/>
</dbReference>
<evidence type="ECO:0000259" key="4">
    <source>
        <dbReference type="Pfam" id="PF01261"/>
    </source>
</evidence>
<dbReference type="GO" id="GO:0008903">
    <property type="term" value="F:hydroxypyruvate isomerase activity"/>
    <property type="evidence" value="ECO:0007669"/>
    <property type="project" value="UniProtKB-EC"/>
</dbReference>
<evidence type="ECO:0000256" key="2">
    <source>
        <dbReference type="PIRNR" id="PIRNR006241"/>
    </source>
</evidence>
<dbReference type="Pfam" id="PF01261">
    <property type="entry name" value="AP_endonuc_2"/>
    <property type="match status" value="1"/>
</dbReference>
<keyword evidence="5" id="KW-0670">Pyruvate</keyword>
<dbReference type="SUPFAM" id="SSF51658">
    <property type="entry name" value="Xylose isomerase-like"/>
    <property type="match status" value="1"/>
</dbReference>
<organism evidence="5 6">
    <name type="scientific">Crateriforma conspicua</name>
    <dbReference type="NCBI Taxonomy" id="2527996"/>
    <lineage>
        <taxon>Bacteria</taxon>
        <taxon>Pseudomonadati</taxon>
        <taxon>Planctomycetota</taxon>
        <taxon>Planctomycetia</taxon>
        <taxon>Planctomycetales</taxon>
        <taxon>Planctomycetaceae</taxon>
        <taxon>Crateriforma</taxon>
    </lineage>
</organism>
<dbReference type="InterPro" id="IPR013022">
    <property type="entry name" value="Xyl_isomerase-like_TIM-brl"/>
</dbReference>
<feature type="active site" description="Proton donor/acceptor" evidence="3">
    <location>
        <position position="151"/>
    </location>
</feature>
<dbReference type="EMBL" id="SJPL01000001">
    <property type="protein sequence ID" value="TWT68207.1"/>
    <property type="molecule type" value="Genomic_DNA"/>
</dbReference>
<feature type="active site" description="Proton donor/acceptor" evidence="3">
    <location>
        <position position="248"/>
    </location>
</feature>
<evidence type="ECO:0000256" key="1">
    <source>
        <dbReference type="ARBA" id="ARBA00023235"/>
    </source>
</evidence>
<dbReference type="Gene3D" id="3.20.20.150">
    <property type="entry name" value="Divalent-metal-dependent TIM barrel enzymes"/>
    <property type="match status" value="1"/>
</dbReference>
<comment type="similarity">
    <text evidence="2">Belongs to the hyi family.</text>
</comment>
<dbReference type="PIRSF" id="PIRSF006241">
    <property type="entry name" value="HyI"/>
    <property type="match status" value="1"/>
</dbReference>
<reference evidence="5 6" key="1">
    <citation type="submission" date="2019-02" db="EMBL/GenBank/DDBJ databases">
        <title>Deep-cultivation of Planctomycetes and their phenomic and genomic characterization uncovers novel biology.</title>
        <authorList>
            <person name="Wiegand S."/>
            <person name="Jogler M."/>
            <person name="Boedeker C."/>
            <person name="Pinto D."/>
            <person name="Vollmers J."/>
            <person name="Rivas-Marin E."/>
            <person name="Kohn T."/>
            <person name="Peeters S.H."/>
            <person name="Heuer A."/>
            <person name="Rast P."/>
            <person name="Oberbeckmann S."/>
            <person name="Bunk B."/>
            <person name="Jeske O."/>
            <person name="Meyerdierks A."/>
            <person name="Storesund J.E."/>
            <person name="Kallscheuer N."/>
            <person name="Luecker S."/>
            <person name="Lage O.M."/>
            <person name="Pohl T."/>
            <person name="Merkel B.J."/>
            <person name="Hornburger P."/>
            <person name="Mueller R.-W."/>
            <person name="Bruemmer F."/>
            <person name="Labrenz M."/>
            <person name="Spormann A.M."/>
            <person name="Op Den Camp H."/>
            <person name="Overmann J."/>
            <person name="Amann R."/>
            <person name="Jetten M.S.M."/>
            <person name="Mascher T."/>
            <person name="Medema M.H."/>
            <person name="Devos D.P."/>
            <person name="Kaster A.-K."/>
            <person name="Ovreas L."/>
            <person name="Rohde M."/>
            <person name="Galperin M.Y."/>
            <person name="Jogler C."/>
        </authorList>
    </citation>
    <scope>NUCLEOTIDE SEQUENCE [LARGE SCALE GENOMIC DNA]</scope>
    <source>
        <strain evidence="5 6">Pan14r</strain>
    </source>
</reference>
<dbReference type="PANTHER" id="PTHR43489">
    <property type="entry name" value="ISOMERASE"/>
    <property type="match status" value="1"/>
</dbReference>
<sequence length="277" mass="30606">MTLEDRRRWLASFSCNIEMWFKDLDFLDRITAAKEVGFDAIEIWNPQKKKLGGGLVSAKKIAERARGEGMKVTSISPGAPSLADTNNLNAFIDWIDLAVELADLFDVHNFNLTGHKIVEGQSVQEMLGTYTRAVEAALGKLEAAGKIATIEPYNPFDHPGHFIYGVEPALSICRAVDSPNLKINWDFFHMQRTDGNLITHLEDGIHQVGYVQLADSPDRFQPGTGEVAYGRVLIRLRDLGYKGYIGAECFPQNQNAMVAASDIAALAESVNLQPPTK</sequence>
<comment type="caution">
    <text evidence="5">The sequence shown here is derived from an EMBL/GenBank/DDBJ whole genome shotgun (WGS) entry which is preliminary data.</text>
</comment>
<proteinExistence type="inferred from homology"/>
<dbReference type="InterPro" id="IPR036237">
    <property type="entry name" value="Xyl_isomerase-like_sf"/>
</dbReference>
<keyword evidence="6" id="KW-1185">Reference proteome</keyword>
<evidence type="ECO:0000256" key="3">
    <source>
        <dbReference type="PIRSR" id="PIRSR006241-50"/>
    </source>
</evidence>
<evidence type="ECO:0000313" key="5">
    <source>
        <dbReference type="EMBL" id="TWT68207.1"/>
    </source>
</evidence>
<dbReference type="EC" id="5.3.1.22" evidence="5"/>
<gene>
    <name evidence="5" type="primary">hyi_1</name>
    <name evidence="5" type="ORF">Pan14r_04490</name>
</gene>
<evidence type="ECO:0000313" key="6">
    <source>
        <dbReference type="Proteomes" id="UP000317238"/>
    </source>
</evidence>
<accession>A0A5C5XXX7</accession>
<feature type="domain" description="Xylose isomerase-like TIM barrel" evidence="4">
    <location>
        <begin position="31"/>
        <end position="260"/>
    </location>
</feature>
<dbReference type="AlphaFoldDB" id="A0A5C5XXX7"/>
<name>A0A5C5XXX7_9PLAN</name>
<dbReference type="InterPro" id="IPR050417">
    <property type="entry name" value="Sugar_Epim/Isomerase"/>
</dbReference>
<keyword evidence="1 2" id="KW-0413">Isomerase</keyword>
<dbReference type="Proteomes" id="UP000317238">
    <property type="component" value="Unassembled WGS sequence"/>
</dbReference>